<evidence type="ECO:0000256" key="3">
    <source>
        <dbReference type="ARBA" id="ARBA00022801"/>
    </source>
</evidence>
<evidence type="ECO:0000259" key="5">
    <source>
        <dbReference type="SMART" id="SM00849"/>
    </source>
</evidence>
<protein>
    <submittedName>
        <fullName evidence="6">MBL fold hydrolase</fullName>
    </submittedName>
</protein>
<keyword evidence="4" id="KW-0862">Zinc</keyword>
<keyword evidence="3 6" id="KW-0378">Hydrolase</keyword>
<dbReference type="SUPFAM" id="SSF56281">
    <property type="entry name" value="Metallo-hydrolase/oxidoreductase"/>
    <property type="match status" value="1"/>
</dbReference>
<proteinExistence type="predicted"/>
<dbReference type="Proteomes" id="UP000663623">
    <property type="component" value="Chromosome"/>
</dbReference>
<dbReference type="GO" id="GO:0016787">
    <property type="term" value="F:hydrolase activity"/>
    <property type="evidence" value="ECO:0007669"/>
    <property type="project" value="UniProtKB-KW"/>
</dbReference>
<evidence type="ECO:0000256" key="2">
    <source>
        <dbReference type="ARBA" id="ARBA00022723"/>
    </source>
</evidence>
<dbReference type="PANTHER" id="PTHR46233:SF3">
    <property type="entry name" value="HYDROXYACYLGLUTATHIONE HYDROLASE GLOC"/>
    <property type="match status" value="1"/>
</dbReference>
<evidence type="ECO:0000256" key="1">
    <source>
        <dbReference type="ARBA" id="ARBA00001947"/>
    </source>
</evidence>
<accession>A0ABM7NKM0</accession>
<dbReference type="PANTHER" id="PTHR46233">
    <property type="entry name" value="HYDROXYACYLGLUTATHIONE HYDROLASE GLOC"/>
    <property type="match status" value="1"/>
</dbReference>
<evidence type="ECO:0000313" key="6">
    <source>
        <dbReference type="EMBL" id="BCS80649.1"/>
    </source>
</evidence>
<dbReference type="InterPro" id="IPR051453">
    <property type="entry name" value="MBL_Glyoxalase_II"/>
</dbReference>
<dbReference type="CDD" id="cd06262">
    <property type="entry name" value="metallo-hydrolase-like_MBL-fold"/>
    <property type="match status" value="1"/>
</dbReference>
<comment type="cofactor">
    <cofactor evidence="1">
        <name>Zn(2+)</name>
        <dbReference type="ChEBI" id="CHEBI:29105"/>
    </cofactor>
</comment>
<evidence type="ECO:0000256" key="4">
    <source>
        <dbReference type="ARBA" id="ARBA00022833"/>
    </source>
</evidence>
<dbReference type="SMART" id="SM00849">
    <property type="entry name" value="Lactamase_B"/>
    <property type="match status" value="1"/>
</dbReference>
<dbReference type="InterPro" id="IPR001279">
    <property type="entry name" value="Metallo-B-lactamas"/>
</dbReference>
<organism evidence="6 7">
    <name type="scientific">Caldicellulosiruptor diazotrophicus</name>
    <dbReference type="NCBI Taxonomy" id="2806205"/>
    <lineage>
        <taxon>Bacteria</taxon>
        <taxon>Bacillati</taxon>
        <taxon>Bacillota</taxon>
        <taxon>Bacillota incertae sedis</taxon>
        <taxon>Caldicellulosiruptorales</taxon>
        <taxon>Caldicellulosiruptoraceae</taxon>
        <taxon>Caldicellulosiruptor</taxon>
    </lineage>
</organism>
<reference evidence="6 7" key="1">
    <citation type="submission" date="2021-02" db="EMBL/GenBank/DDBJ databases">
        <title>Nitrogen-fixing ability and nitrogen fixation related genes of thermophilic fermentative bacteria in the genus Caldicellulosiruptor.</title>
        <authorList>
            <person name="Chen Y."/>
            <person name="Nishihara A."/>
            <person name="Haruta S."/>
        </authorList>
    </citation>
    <scope>NUCLEOTIDE SEQUENCE [LARGE SCALE GENOMIC DNA]</scope>
    <source>
        <strain evidence="6 7">YA01</strain>
    </source>
</reference>
<dbReference type="EMBL" id="AP024480">
    <property type="protein sequence ID" value="BCS80649.1"/>
    <property type="molecule type" value="Genomic_DNA"/>
</dbReference>
<dbReference type="Gene3D" id="3.60.15.10">
    <property type="entry name" value="Ribonuclease Z/Hydroxyacylglutathione hydrolase-like"/>
    <property type="match status" value="1"/>
</dbReference>
<dbReference type="RefSeq" id="WP_207181198.1">
    <property type="nucleotide sequence ID" value="NZ_AP024480.1"/>
</dbReference>
<dbReference type="Pfam" id="PF00753">
    <property type="entry name" value="Lactamase_B"/>
    <property type="match status" value="1"/>
</dbReference>
<feature type="domain" description="Metallo-beta-lactamase" evidence="5">
    <location>
        <begin position="12"/>
        <end position="185"/>
    </location>
</feature>
<dbReference type="InterPro" id="IPR036866">
    <property type="entry name" value="RibonucZ/Hydroxyglut_hydro"/>
</dbReference>
<sequence length="198" mass="22151">MFLKCIEVGDVVTNCYVFGKKEVVIIDPGDDATKIESIIVENDLIPKAIFLTHGHFDHFLGCSYLKQRFKLPIYAHSAEKEILSNPAYNLSYLIGSEIKINCDGYFEDGDVFEFADFSLKVLHTPGHTPGSSCFLYDNILFSGDTLFKDSFGRCDLPLGDENQIFESIKGKLLVLPRITKVYPGHGVPTTIGDELKNF</sequence>
<evidence type="ECO:0000313" key="7">
    <source>
        <dbReference type="Proteomes" id="UP000663623"/>
    </source>
</evidence>
<keyword evidence="2" id="KW-0479">Metal-binding</keyword>
<name>A0ABM7NKM0_9FIRM</name>
<gene>
    <name evidence="6" type="ORF">CaldiYA01_06090</name>
</gene>
<keyword evidence="7" id="KW-1185">Reference proteome</keyword>